<dbReference type="GO" id="GO:0003735">
    <property type="term" value="F:structural constituent of ribosome"/>
    <property type="evidence" value="ECO:0007669"/>
    <property type="project" value="UniProtKB-UniRule"/>
</dbReference>
<evidence type="ECO:0000256" key="3">
    <source>
        <dbReference type="ARBA" id="ARBA00022884"/>
    </source>
</evidence>
<sequence length="75" mass="8455">MNSTNVLEGKVVSLSGTKTVIVSVVHNFRHPLYKKAVKRMKRFAVHNEGKELAVGDVVKIVETRPISKNKHYKIV</sequence>
<dbReference type="SUPFAM" id="SSF50249">
    <property type="entry name" value="Nucleic acid-binding proteins"/>
    <property type="match status" value="1"/>
</dbReference>
<evidence type="ECO:0000256" key="6">
    <source>
        <dbReference type="NCBIfam" id="TIGR03635"/>
    </source>
</evidence>
<keyword evidence="2 8" id="KW-0699">rRNA-binding</keyword>
<organism evidence="9 10">
    <name type="scientific">Candidatus Gottesmanbacteria bacterium GW2011_GWB1_49_7</name>
    <dbReference type="NCBI Taxonomy" id="1618448"/>
    <lineage>
        <taxon>Bacteria</taxon>
        <taxon>Candidatus Gottesmaniibacteriota</taxon>
    </lineage>
</organism>
<keyword evidence="5 7" id="KW-0687">Ribonucleoprotein</keyword>
<name>A0A0G1Y950_9BACT</name>
<evidence type="ECO:0000313" key="10">
    <source>
        <dbReference type="Proteomes" id="UP000034588"/>
    </source>
</evidence>
<dbReference type="GO" id="GO:0019843">
    <property type="term" value="F:rRNA binding"/>
    <property type="evidence" value="ECO:0007669"/>
    <property type="project" value="UniProtKB-KW"/>
</dbReference>
<evidence type="ECO:0000256" key="2">
    <source>
        <dbReference type="ARBA" id="ARBA00022730"/>
    </source>
</evidence>
<dbReference type="CDD" id="cd00364">
    <property type="entry name" value="Ribosomal_uS17"/>
    <property type="match status" value="1"/>
</dbReference>
<comment type="function">
    <text evidence="8">One of the primary rRNA binding proteins, it binds specifically to the 5'-end of 16S ribosomal.</text>
</comment>
<keyword evidence="4 7" id="KW-0689">Ribosomal protein</keyword>
<evidence type="ECO:0000256" key="1">
    <source>
        <dbReference type="ARBA" id="ARBA00010254"/>
    </source>
</evidence>
<comment type="caution">
    <text evidence="9">The sequence shown here is derived from an EMBL/GenBank/DDBJ whole genome shotgun (WGS) entry which is preliminary data.</text>
</comment>
<dbReference type="EMBL" id="LCQD01000019">
    <property type="protein sequence ID" value="KKW11427.1"/>
    <property type="molecule type" value="Genomic_DNA"/>
</dbReference>
<dbReference type="AlphaFoldDB" id="A0A0G1Y950"/>
<dbReference type="NCBIfam" id="TIGR03635">
    <property type="entry name" value="uS17_bact"/>
    <property type="match status" value="1"/>
</dbReference>
<evidence type="ECO:0000256" key="4">
    <source>
        <dbReference type="ARBA" id="ARBA00022980"/>
    </source>
</evidence>
<keyword evidence="3 8" id="KW-0694">RNA-binding</keyword>
<accession>A0A0G1Y950</accession>
<dbReference type="PROSITE" id="PS00056">
    <property type="entry name" value="RIBOSOMAL_S17"/>
    <property type="match status" value="1"/>
</dbReference>
<dbReference type="PRINTS" id="PR00973">
    <property type="entry name" value="RIBOSOMALS17"/>
</dbReference>
<dbReference type="GO" id="GO:0006412">
    <property type="term" value="P:translation"/>
    <property type="evidence" value="ECO:0007669"/>
    <property type="project" value="UniProtKB-UniRule"/>
</dbReference>
<dbReference type="InterPro" id="IPR019979">
    <property type="entry name" value="Ribosomal_uS17_CS"/>
</dbReference>
<proteinExistence type="inferred from homology"/>
<dbReference type="InterPro" id="IPR000266">
    <property type="entry name" value="Ribosomal_uS17"/>
</dbReference>
<dbReference type="NCBIfam" id="NF004123">
    <property type="entry name" value="PRK05610.1"/>
    <property type="match status" value="1"/>
</dbReference>
<dbReference type="Gene3D" id="2.40.50.140">
    <property type="entry name" value="Nucleic acid-binding proteins"/>
    <property type="match status" value="1"/>
</dbReference>
<dbReference type="Proteomes" id="UP000034588">
    <property type="component" value="Unassembled WGS sequence"/>
</dbReference>
<dbReference type="PANTHER" id="PTHR10744:SF1">
    <property type="entry name" value="SMALL RIBOSOMAL SUBUNIT PROTEIN US17M"/>
    <property type="match status" value="1"/>
</dbReference>
<protein>
    <recommendedName>
        <fullName evidence="6 8">30S ribosomal protein S17</fullName>
    </recommendedName>
</protein>
<evidence type="ECO:0000313" key="9">
    <source>
        <dbReference type="EMBL" id="KKW11427.1"/>
    </source>
</evidence>
<dbReference type="InterPro" id="IPR019984">
    <property type="entry name" value="Ribosomal_uS17_bact/chlr"/>
</dbReference>
<dbReference type="InterPro" id="IPR012340">
    <property type="entry name" value="NA-bd_OB-fold"/>
</dbReference>
<gene>
    <name evidence="9" type="ORF">UY48_C0019G0008</name>
</gene>
<dbReference type="Pfam" id="PF00366">
    <property type="entry name" value="Ribosomal_S17"/>
    <property type="match status" value="1"/>
</dbReference>
<comment type="similarity">
    <text evidence="1 7">Belongs to the universal ribosomal protein uS17 family.</text>
</comment>
<evidence type="ECO:0000256" key="5">
    <source>
        <dbReference type="ARBA" id="ARBA00023274"/>
    </source>
</evidence>
<evidence type="ECO:0000256" key="7">
    <source>
        <dbReference type="RuleBase" id="RU003872"/>
    </source>
</evidence>
<dbReference type="PANTHER" id="PTHR10744">
    <property type="entry name" value="40S RIBOSOMAL PROTEIN S11 FAMILY MEMBER"/>
    <property type="match status" value="1"/>
</dbReference>
<evidence type="ECO:0000256" key="8">
    <source>
        <dbReference type="RuleBase" id="RU003873"/>
    </source>
</evidence>
<reference evidence="9 10" key="1">
    <citation type="journal article" date="2015" name="Nature">
        <title>rRNA introns, odd ribosomes, and small enigmatic genomes across a large radiation of phyla.</title>
        <authorList>
            <person name="Brown C.T."/>
            <person name="Hug L.A."/>
            <person name="Thomas B.C."/>
            <person name="Sharon I."/>
            <person name="Castelle C.J."/>
            <person name="Singh A."/>
            <person name="Wilkins M.J."/>
            <person name="Williams K.H."/>
            <person name="Banfield J.F."/>
        </authorList>
    </citation>
    <scope>NUCLEOTIDE SEQUENCE [LARGE SCALE GENOMIC DNA]</scope>
</reference>
<dbReference type="GO" id="GO:0022627">
    <property type="term" value="C:cytosolic small ribosomal subunit"/>
    <property type="evidence" value="ECO:0007669"/>
    <property type="project" value="UniProtKB-UniRule"/>
</dbReference>